<sequence>MARHGAFFADLADRQSGSGSTSRRLTEISDFGPNPGSLRMLAYAPAGLPKNAPLVVVLHGCTQTAEGYESHAGWTKLADAEGFAVVYPEQSRSNNSQGCFNWFLPADSARGLGESRSIRGMVDAATERFGTDPKRVFVTGLSAGGAMAAALLADYPEVFAAGAVIAGLPCGAATSVGEAFEAMSHPRERSARQLGDIVRARSTHTGPWPRIQIWHGSADRTVTPKNADALARQWTDVHGVAYETAHEAPGAQSSRKTWTAGGRAVVELISIPRMGHGTPLDGAGGERKGPFMLDVGISSTREIAAFFGVAGAAVTRAAPHLSDARAQSATKPDVVQRKVTKRLEPDPEPRGGALDIGAVISRALKAAGLMR</sequence>
<evidence type="ECO:0000256" key="2">
    <source>
        <dbReference type="ARBA" id="ARBA00022801"/>
    </source>
</evidence>
<dbReference type="EMBL" id="SIUB01000005">
    <property type="protein sequence ID" value="TBN52524.1"/>
    <property type="molecule type" value="Genomic_DNA"/>
</dbReference>
<dbReference type="NCBIfam" id="TIGR01840">
    <property type="entry name" value="esterase_phb"/>
    <property type="match status" value="1"/>
</dbReference>
<keyword evidence="4" id="KW-1185">Reference proteome</keyword>
<dbReference type="Proteomes" id="UP000291613">
    <property type="component" value="Unassembled WGS sequence"/>
</dbReference>
<dbReference type="GO" id="GO:0005576">
    <property type="term" value="C:extracellular region"/>
    <property type="evidence" value="ECO:0007669"/>
    <property type="project" value="InterPro"/>
</dbReference>
<reference evidence="3 4" key="1">
    <citation type="submission" date="2019-02" db="EMBL/GenBank/DDBJ databases">
        <title>Hansschlegelia quercus sp. nov., a novel methylotrophic bacterium from buds of oak (Quercus robur L.).</title>
        <authorList>
            <person name="Agafonova N.V."/>
            <person name="Kaparullina E.N."/>
            <person name="Grouzdev D.S."/>
            <person name="Doronina N.V."/>
        </authorList>
    </citation>
    <scope>NUCLEOTIDE SEQUENCE [LARGE SCALE GENOMIC DNA]</scope>
    <source>
        <strain evidence="3 4">Dub</strain>
    </source>
</reference>
<accession>A0A4Q9GIU2</accession>
<evidence type="ECO:0000256" key="1">
    <source>
        <dbReference type="ARBA" id="ARBA00022729"/>
    </source>
</evidence>
<gene>
    <name evidence="3" type="ORF">EYR15_11880</name>
</gene>
<evidence type="ECO:0000313" key="4">
    <source>
        <dbReference type="Proteomes" id="UP000291613"/>
    </source>
</evidence>
<dbReference type="GO" id="GO:0016787">
    <property type="term" value="F:hydrolase activity"/>
    <property type="evidence" value="ECO:0007669"/>
    <property type="project" value="UniProtKB-KW"/>
</dbReference>
<dbReference type="SUPFAM" id="SSF53474">
    <property type="entry name" value="alpha/beta-Hydrolases"/>
    <property type="match status" value="2"/>
</dbReference>
<dbReference type="InterPro" id="IPR010126">
    <property type="entry name" value="Esterase_phb"/>
</dbReference>
<organism evidence="3 4">
    <name type="scientific">Hansschlegelia quercus</name>
    <dbReference type="NCBI Taxonomy" id="2528245"/>
    <lineage>
        <taxon>Bacteria</taxon>
        <taxon>Pseudomonadati</taxon>
        <taxon>Pseudomonadota</taxon>
        <taxon>Alphaproteobacteria</taxon>
        <taxon>Hyphomicrobiales</taxon>
        <taxon>Methylopilaceae</taxon>
        <taxon>Hansschlegelia</taxon>
    </lineage>
</organism>
<name>A0A4Q9GIU2_9HYPH</name>
<keyword evidence="2" id="KW-0378">Hydrolase</keyword>
<evidence type="ECO:0000313" key="3">
    <source>
        <dbReference type="EMBL" id="TBN52524.1"/>
    </source>
</evidence>
<dbReference type="PANTHER" id="PTHR43037:SF1">
    <property type="entry name" value="BLL1128 PROTEIN"/>
    <property type="match status" value="1"/>
</dbReference>
<keyword evidence="1" id="KW-0732">Signal</keyword>
<dbReference type="InterPro" id="IPR050955">
    <property type="entry name" value="Plant_Biomass_Hydrol_Est"/>
</dbReference>
<dbReference type="OrthoDB" id="9767239at2"/>
<proteinExistence type="predicted"/>
<protein>
    <submittedName>
        <fullName evidence="3">PHB depolymerase family esterase</fullName>
    </submittedName>
</protein>
<dbReference type="RefSeq" id="WP_131003756.1">
    <property type="nucleotide sequence ID" value="NZ_JBHSZR010000013.1"/>
</dbReference>
<dbReference type="PANTHER" id="PTHR43037">
    <property type="entry name" value="UNNAMED PRODUCT-RELATED"/>
    <property type="match status" value="1"/>
</dbReference>
<dbReference type="Pfam" id="PF10503">
    <property type="entry name" value="Esterase_PHB"/>
    <property type="match status" value="1"/>
</dbReference>
<dbReference type="Gene3D" id="3.40.50.1820">
    <property type="entry name" value="alpha/beta hydrolase"/>
    <property type="match status" value="1"/>
</dbReference>
<dbReference type="InterPro" id="IPR029058">
    <property type="entry name" value="AB_hydrolase_fold"/>
</dbReference>
<comment type="caution">
    <text evidence="3">The sequence shown here is derived from an EMBL/GenBank/DDBJ whole genome shotgun (WGS) entry which is preliminary data.</text>
</comment>
<dbReference type="AlphaFoldDB" id="A0A4Q9GIU2"/>